<dbReference type="SUPFAM" id="SSF48726">
    <property type="entry name" value="Immunoglobulin"/>
    <property type="match status" value="1"/>
</dbReference>
<proteinExistence type="predicted"/>
<dbReference type="PANTHER" id="PTHR12080:SF56">
    <property type="entry name" value="NATURAL KILLER CELL RECEPTOR 2B4"/>
    <property type="match status" value="1"/>
</dbReference>
<comment type="caution">
    <text evidence="7">The sequence shown here is derived from an EMBL/GenBank/DDBJ whole genome shotgun (WGS) entry which is preliminary data.</text>
</comment>
<feature type="signal peptide" evidence="5">
    <location>
        <begin position="1"/>
        <end position="19"/>
    </location>
</feature>
<evidence type="ECO:0000256" key="3">
    <source>
        <dbReference type="ARBA" id="ARBA00023136"/>
    </source>
</evidence>
<dbReference type="InterPro" id="IPR036179">
    <property type="entry name" value="Ig-like_dom_sf"/>
</dbReference>
<gene>
    <name evidence="7" type="ORF">C0J50_10811</name>
</gene>
<dbReference type="InterPro" id="IPR024303">
    <property type="entry name" value="NK_rcpt_2B4_Ig_dom"/>
</dbReference>
<evidence type="ECO:0000256" key="5">
    <source>
        <dbReference type="SAM" id="SignalP"/>
    </source>
</evidence>
<evidence type="ECO:0000256" key="4">
    <source>
        <dbReference type="ARBA" id="ARBA00023180"/>
    </source>
</evidence>
<keyword evidence="3" id="KW-0472">Membrane</keyword>
<evidence type="ECO:0000259" key="6">
    <source>
        <dbReference type="Pfam" id="PF11465"/>
    </source>
</evidence>
<keyword evidence="2 5" id="KW-0732">Signal</keyword>
<dbReference type="InterPro" id="IPR015631">
    <property type="entry name" value="CD2/SLAM_rcpt"/>
</dbReference>
<evidence type="ECO:0000256" key="1">
    <source>
        <dbReference type="ARBA" id="ARBA00004370"/>
    </source>
</evidence>
<dbReference type="InterPro" id="IPR013783">
    <property type="entry name" value="Ig-like_fold"/>
</dbReference>
<reference evidence="7" key="1">
    <citation type="submission" date="2018-07" db="EMBL/GenBank/DDBJ databases">
        <title>Comparative genomics of catfishes provides insights into carnivory and benthic adaptation.</title>
        <authorList>
            <person name="Zhang Y."/>
            <person name="Wang D."/>
            <person name="Peng Z."/>
            <person name="Zheng S."/>
            <person name="Shao F."/>
            <person name="Tao W."/>
        </authorList>
    </citation>
    <scope>NUCLEOTIDE SEQUENCE</scope>
    <source>
        <strain evidence="7">Chongqing</strain>
    </source>
</reference>
<keyword evidence="8" id="KW-1185">Reference proteome</keyword>
<dbReference type="PANTHER" id="PTHR12080">
    <property type="entry name" value="SIGNALING LYMPHOCYTIC ACTIVATION MOLECULE"/>
    <property type="match status" value="1"/>
</dbReference>
<protein>
    <submittedName>
        <fullName evidence="7">SLAM family member 9-like isoform X2</fullName>
    </submittedName>
</protein>
<evidence type="ECO:0000313" key="8">
    <source>
        <dbReference type="Proteomes" id="UP001205998"/>
    </source>
</evidence>
<evidence type="ECO:0000256" key="2">
    <source>
        <dbReference type="ARBA" id="ARBA00022729"/>
    </source>
</evidence>
<sequence>MAQTMQLVFFLYLLASVEATDVFRLVNSSVQLDVQKEAPKDVSVKWIFNTNRIIVRNIGTLSKNYKDKAEFNTKTFSLTLKNLQKNDSGLYAADAENDDITTNVAKYQLYVLDPVEKPVLNVSYQQINGTCTVTFICKTQYFSVTTNCYRDHCDNKTEKVFGNLLLFLYIRNDFIVCNHSNPASWETATIEMEHVKQLCLSKGISTHT</sequence>
<name>A0AAD5AFT9_SILAS</name>
<dbReference type="GO" id="GO:0016020">
    <property type="term" value="C:membrane"/>
    <property type="evidence" value="ECO:0007669"/>
    <property type="project" value="UniProtKB-SubCell"/>
</dbReference>
<keyword evidence="4" id="KW-0325">Glycoprotein</keyword>
<dbReference type="EMBL" id="MU555182">
    <property type="protein sequence ID" value="KAI5615302.1"/>
    <property type="molecule type" value="Genomic_DNA"/>
</dbReference>
<accession>A0AAD5AFT9</accession>
<comment type="subcellular location">
    <subcellularLocation>
        <location evidence="1">Membrane</location>
    </subcellularLocation>
</comment>
<organism evidence="7 8">
    <name type="scientific">Silurus asotus</name>
    <name type="common">Amur catfish</name>
    <name type="synonym">Parasilurus asotus</name>
    <dbReference type="NCBI Taxonomy" id="30991"/>
    <lineage>
        <taxon>Eukaryota</taxon>
        <taxon>Metazoa</taxon>
        <taxon>Chordata</taxon>
        <taxon>Craniata</taxon>
        <taxon>Vertebrata</taxon>
        <taxon>Euteleostomi</taxon>
        <taxon>Actinopterygii</taxon>
        <taxon>Neopterygii</taxon>
        <taxon>Teleostei</taxon>
        <taxon>Ostariophysi</taxon>
        <taxon>Siluriformes</taxon>
        <taxon>Siluridae</taxon>
        <taxon>Silurus</taxon>
    </lineage>
</organism>
<feature type="chain" id="PRO_5042078787" evidence="5">
    <location>
        <begin position="20"/>
        <end position="208"/>
    </location>
</feature>
<dbReference type="Proteomes" id="UP001205998">
    <property type="component" value="Unassembled WGS sequence"/>
</dbReference>
<dbReference type="Gene3D" id="2.60.40.10">
    <property type="entry name" value="Immunoglobulins"/>
    <property type="match status" value="1"/>
</dbReference>
<evidence type="ECO:0000313" key="7">
    <source>
        <dbReference type="EMBL" id="KAI5615302.1"/>
    </source>
</evidence>
<dbReference type="AlphaFoldDB" id="A0AAD5AFT9"/>
<feature type="domain" description="Natural killer cell receptor 2B4 immunoglobulin" evidence="6">
    <location>
        <begin position="22"/>
        <end position="113"/>
    </location>
</feature>
<dbReference type="Pfam" id="PF11465">
    <property type="entry name" value="Receptor_2B4"/>
    <property type="match status" value="1"/>
</dbReference>